<organism evidence="2 3">
    <name type="scientific">Dendrobium catenatum</name>
    <dbReference type="NCBI Taxonomy" id="906689"/>
    <lineage>
        <taxon>Eukaryota</taxon>
        <taxon>Viridiplantae</taxon>
        <taxon>Streptophyta</taxon>
        <taxon>Embryophyta</taxon>
        <taxon>Tracheophyta</taxon>
        <taxon>Spermatophyta</taxon>
        <taxon>Magnoliopsida</taxon>
        <taxon>Liliopsida</taxon>
        <taxon>Asparagales</taxon>
        <taxon>Orchidaceae</taxon>
        <taxon>Epidendroideae</taxon>
        <taxon>Malaxideae</taxon>
        <taxon>Dendrobiinae</taxon>
        <taxon>Dendrobium</taxon>
    </lineage>
</organism>
<dbReference type="InterPro" id="IPR005135">
    <property type="entry name" value="Endo/exonuclease/phosphatase"/>
</dbReference>
<dbReference type="Pfam" id="PF13456">
    <property type="entry name" value="RVT_3"/>
    <property type="match status" value="1"/>
</dbReference>
<dbReference type="InterPro" id="IPR044730">
    <property type="entry name" value="RNase_H-like_dom_plant"/>
</dbReference>
<dbReference type="CDD" id="cd01650">
    <property type="entry name" value="RT_nLTR_like"/>
    <property type="match status" value="1"/>
</dbReference>
<dbReference type="Pfam" id="PF03372">
    <property type="entry name" value="Exo_endo_phos"/>
    <property type="match status" value="1"/>
</dbReference>
<dbReference type="Pfam" id="PF00078">
    <property type="entry name" value="RVT_1"/>
    <property type="match status" value="1"/>
</dbReference>
<dbReference type="STRING" id="906689.A0A2I0W5R0"/>
<dbReference type="Pfam" id="PF13966">
    <property type="entry name" value="zf-RVT"/>
    <property type="match status" value="1"/>
</dbReference>
<dbReference type="Gene3D" id="3.60.10.10">
    <property type="entry name" value="Endonuclease/exonuclease/phosphatase"/>
    <property type="match status" value="1"/>
</dbReference>
<evidence type="ECO:0000313" key="3">
    <source>
        <dbReference type="Proteomes" id="UP000233837"/>
    </source>
</evidence>
<dbReference type="SUPFAM" id="SSF56672">
    <property type="entry name" value="DNA/RNA polymerases"/>
    <property type="match status" value="1"/>
</dbReference>
<dbReference type="GO" id="GO:0003676">
    <property type="term" value="F:nucleic acid binding"/>
    <property type="evidence" value="ECO:0007669"/>
    <property type="project" value="InterPro"/>
</dbReference>
<name>A0A2I0W5R0_9ASPA</name>
<dbReference type="PANTHER" id="PTHR33116">
    <property type="entry name" value="REVERSE TRANSCRIPTASE ZINC-BINDING DOMAIN-CONTAINING PROTEIN-RELATED-RELATED"/>
    <property type="match status" value="1"/>
</dbReference>
<feature type="domain" description="Reverse transcriptase" evidence="1">
    <location>
        <begin position="415"/>
        <end position="692"/>
    </location>
</feature>
<evidence type="ECO:0000313" key="2">
    <source>
        <dbReference type="EMBL" id="PKU70999.1"/>
    </source>
</evidence>
<dbReference type="Proteomes" id="UP000233837">
    <property type="component" value="Unassembled WGS sequence"/>
</dbReference>
<dbReference type="CDD" id="cd06222">
    <property type="entry name" value="RNase_H_like"/>
    <property type="match status" value="1"/>
</dbReference>
<dbReference type="InterPro" id="IPR043502">
    <property type="entry name" value="DNA/RNA_pol_sf"/>
</dbReference>
<sequence>MWRADIAQFTVVNMMDQCMIGQLTLPGLRTWTVAIVYANKDFHVRRLLWDTIGLAAANHGPMIVGGDFNCCLSQEEKKGGKRFRFSAGAQEMVAFMGDNDLHDIGFEGPRYTWSNNKDGASRIWVRLDRVLMNSEGLAAAPFASVRHLSRVASDHCPLLLHVGRGNNTPNFKWTRFEDVWKTYPASWRVVHDQWSKRDFGRPAEVLNRKCSRTLKSLVHWSRNRIRELGIKKEQLEGKIGELQEIDCTANGLSTAQEEELRCAVGEFNATLARISVWWRQRAKIRWIEEGDANSHFFHMAASARRRANRVAELKCSDGVTTRDPTVIQEEFWNFFVEKWKDRQTNFAGWPRFDVSEGISDHSRQMLDAAITEADVQAAVFSLGNNRAPGMDGITSSFLKFYWTIIKNDVCCAVLDFFSNSLMCPSWKDTIVILLPKNNNANCPAHFRPISLCQTFYKVVAKILVNRLKPVLMNVISEEQGAFVPGRSISNHGLIAQEVMCKFQHSTKCSGLMALKIDMQQAYDCMAWDTLHRVMSDMGFSMNFIRWITECVTNPRFAFVLNGNRSHWINAASGFRQGCPLSPYLFILCSELLSKAFRQRGDHLGVQIVPNGERVSHLLYADDIVAFAEASVGNAKRIQGIFKDYCAWTGQVINQGKSAVLFNKRCPRWRCRRIARLLGFGMVTSLEYLGLPLVMRRLVASDFANLLRKAAEKVQVWGRRHLSLAGRATLIRTALLNTPMYCLTLTSVPRSVLAKVDKIGRQFLWWKDGNHRGTHYVAWDELCRPTSQGGLGFHSTMMWQGPLRAKLAWNFINEPGMWLHRLLREKYGDDPWRSTVARNVSVTWKVIQDGATAIRPILRWTLGNGEHIDLCRDVWILDRRLAEWPCFGDFTAIEDWKVGQLLDPDGDWRRDLVTTIFGEIMAERICAIPTGRDRELDKPELINSPLAQTITSMAYNAKVGSREYHYQWLRRLRLHPREKFFWWRLLRDAIPTNCWLFRRGLADSPLCPWGCNTMETVEHCCLQCNKVKQINDCLVRWGINLPSPTSLEGLIERLEQAARSNPISGQIICYVVYQAWRARNDMKHGRAYGSPLVLATNVLSALPKSTSTPPLEQWCTNQPIGLPSHKLWCAPPPNWLKVNFDGALLQSNRAGLGVVIRDHEGKLVVAAGHQIEHWDATTTELFAAQAIHLVIEDWMLDRDGLIVEGDSLSAINWLRQMCNPTGKIHRMVDGPNVSFLCSFKQVIFQHINRHSNRPADFCAHLGILGNFLWKNIDCVDIPLTFVHLLREESDRV</sequence>
<dbReference type="InterPro" id="IPR026960">
    <property type="entry name" value="RVT-Znf"/>
</dbReference>
<reference evidence="2 3" key="1">
    <citation type="journal article" date="2016" name="Sci. Rep.">
        <title>The Dendrobium catenatum Lindl. genome sequence provides insights into polysaccharide synthase, floral development and adaptive evolution.</title>
        <authorList>
            <person name="Zhang G.Q."/>
            <person name="Xu Q."/>
            <person name="Bian C."/>
            <person name="Tsai W.C."/>
            <person name="Yeh C.M."/>
            <person name="Liu K.W."/>
            <person name="Yoshida K."/>
            <person name="Zhang L.S."/>
            <person name="Chang S.B."/>
            <person name="Chen F."/>
            <person name="Shi Y."/>
            <person name="Su Y.Y."/>
            <person name="Zhang Y.Q."/>
            <person name="Chen L.J."/>
            <person name="Yin Y."/>
            <person name="Lin M."/>
            <person name="Huang H."/>
            <person name="Deng H."/>
            <person name="Wang Z.W."/>
            <person name="Zhu S.L."/>
            <person name="Zhao X."/>
            <person name="Deng C."/>
            <person name="Niu S.C."/>
            <person name="Huang J."/>
            <person name="Wang M."/>
            <person name="Liu G.H."/>
            <person name="Yang H.J."/>
            <person name="Xiao X.J."/>
            <person name="Hsiao Y.Y."/>
            <person name="Wu W.L."/>
            <person name="Chen Y.Y."/>
            <person name="Mitsuda N."/>
            <person name="Ohme-Takagi M."/>
            <person name="Luo Y.B."/>
            <person name="Van de Peer Y."/>
            <person name="Liu Z.J."/>
        </authorList>
    </citation>
    <scope>NUCLEOTIDE SEQUENCE [LARGE SCALE GENOMIC DNA]</scope>
    <source>
        <tissue evidence="2">The whole plant</tissue>
    </source>
</reference>
<dbReference type="InterPro" id="IPR036397">
    <property type="entry name" value="RNaseH_sf"/>
</dbReference>
<protein>
    <submittedName>
        <fullName evidence="2">Ribonuclease H protein</fullName>
    </submittedName>
</protein>
<dbReference type="GO" id="GO:0004523">
    <property type="term" value="F:RNA-DNA hybrid ribonuclease activity"/>
    <property type="evidence" value="ECO:0007669"/>
    <property type="project" value="InterPro"/>
</dbReference>
<evidence type="ECO:0000259" key="1">
    <source>
        <dbReference type="PROSITE" id="PS50878"/>
    </source>
</evidence>
<dbReference type="InterPro" id="IPR036691">
    <property type="entry name" value="Endo/exonu/phosph_ase_sf"/>
</dbReference>
<dbReference type="SUPFAM" id="SSF56219">
    <property type="entry name" value="DNase I-like"/>
    <property type="match status" value="1"/>
</dbReference>
<keyword evidence="3" id="KW-1185">Reference proteome</keyword>
<dbReference type="InterPro" id="IPR012337">
    <property type="entry name" value="RNaseH-like_sf"/>
</dbReference>
<accession>A0A2I0W5R0</accession>
<dbReference type="EMBL" id="KZ502898">
    <property type="protein sequence ID" value="PKU70999.1"/>
    <property type="molecule type" value="Genomic_DNA"/>
</dbReference>
<dbReference type="Gene3D" id="3.30.420.10">
    <property type="entry name" value="Ribonuclease H-like superfamily/Ribonuclease H"/>
    <property type="match status" value="1"/>
</dbReference>
<dbReference type="PROSITE" id="PS50878">
    <property type="entry name" value="RT_POL"/>
    <property type="match status" value="1"/>
</dbReference>
<reference evidence="2 3" key="2">
    <citation type="journal article" date="2017" name="Nature">
        <title>The Apostasia genome and the evolution of orchids.</title>
        <authorList>
            <person name="Zhang G.Q."/>
            <person name="Liu K.W."/>
            <person name="Li Z."/>
            <person name="Lohaus R."/>
            <person name="Hsiao Y.Y."/>
            <person name="Niu S.C."/>
            <person name="Wang J.Y."/>
            <person name="Lin Y.C."/>
            <person name="Xu Q."/>
            <person name="Chen L.J."/>
            <person name="Yoshida K."/>
            <person name="Fujiwara S."/>
            <person name="Wang Z.W."/>
            <person name="Zhang Y.Q."/>
            <person name="Mitsuda N."/>
            <person name="Wang M."/>
            <person name="Liu G.H."/>
            <person name="Pecoraro L."/>
            <person name="Huang H.X."/>
            <person name="Xiao X.J."/>
            <person name="Lin M."/>
            <person name="Wu X.Y."/>
            <person name="Wu W.L."/>
            <person name="Chen Y.Y."/>
            <person name="Chang S.B."/>
            <person name="Sakamoto S."/>
            <person name="Ohme-Takagi M."/>
            <person name="Yagi M."/>
            <person name="Zeng S.J."/>
            <person name="Shen C.Y."/>
            <person name="Yeh C.M."/>
            <person name="Luo Y.B."/>
            <person name="Tsai W.C."/>
            <person name="Van de Peer Y."/>
            <person name="Liu Z.J."/>
        </authorList>
    </citation>
    <scope>NUCLEOTIDE SEQUENCE [LARGE SCALE GENOMIC DNA]</scope>
    <source>
        <tissue evidence="2">The whole plant</tissue>
    </source>
</reference>
<dbReference type="PANTHER" id="PTHR33116:SF80">
    <property type="entry name" value="REVERSE TRANSCRIPTASE ZINC-BINDING DOMAIN-CONTAINING PROTEIN"/>
    <property type="match status" value="1"/>
</dbReference>
<dbReference type="InterPro" id="IPR000477">
    <property type="entry name" value="RT_dom"/>
</dbReference>
<dbReference type="InterPro" id="IPR002156">
    <property type="entry name" value="RNaseH_domain"/>
</dbReference>
<proteinExistence type="predicted"/>
<dbReference type="SUPFAM" id="SSF53098">
    <property type="entry name" value="Ribonuclease H-like"/>
    <property type="match status" value="1"/>
</dbReference>
<gene>
    <name evidence="2" type="ORF">MA16_Dca020987</name>
</gene>